<evidence type="ECO:0000313" key="3">
    <source>
        <dbReference type="Proteomes" id="UP000027138"/>
    </source>
</evidence>
<dbReference type="AlphaFoldDB" id="A0A067KIK8"/>
<gene>
    <name evidence="2" type="ORF">JCGZ_15215</name>
</gene>
<evidence type="ECO:0000256" key="1">
    <source>
        <dbReference type="SAM" id="MobiDB-lite"/>
    </source>
</evidence>
<reference evidence="2 3" key="1">
    <citation type="journal article" date="2014" name="PLoS ONE">
        <title>Global Analysis of Gene Expression Profiles in Physic Nut (Jatropha curcas L.) Seedlings Exposed to Salt Stress.</title>
        <authorList>
            <person name="Zhang L."/>
            <person name="Zhang C."/>
            <person name="Wu P."/>
            <person name="Chen Y."/>
            <person name="Li M."/>
            <person name="Jiang H."/>
            <person name="Wu G."/>
        </authorList>
    </citation>
    <scope>NUCLEOTIDE SEQUENCE [LARGE SCALE GENOMIC DNA]</scope>
    <source>
        <strain evidence="3">cv. GZQX0401</strain>
        <tissue evidence="2">Young leaves</tissue>
    </source>
</reference>
<proteinExistence type="predicted"/>
<protein>
    <submittedName>
        <fullName evidence="2">Uncharacterized protein</fullName>
    </submittedName>
</protein>
<accession>A0A067KIK8</accession>
<feature type="region of interest" description="Disordered" evidence="1">
    <location>
        <begin position="97"/>
        <end position="118"/>
    </location>
</feature>
<name>A0A067KIK8_JATCU</name>
<organism evidence="2 3">
    <name type="scientific">Jatropha curcas</name>
    <name type="common">Barbados nut</name>
    <dbReference type="NCBI Taxonomy" id="180498"/>
    <lineage>
        <taxon>Eukaryota</taxon>
        <taxon>Viridiplantae</taxon>
        <taxon>Streptophyta</taxon>
        <taxon>Embryophyta</taxon>
        <taxon>Tracheophyta</taxon>
        <taxon>Spermatophyta</taxon>
        <taxon>Magnoliopsida</taxon>
        <taxon>eudicotyledons</taxon>
        <taxon>Gunneridae</taxon>
        <taxon>Pentapetalae</taxon>
        <taxon>rosids</taxon>
        <taxon>fabids</taxon>
        <taxon>Malpighiales</taxon>
        <taxon>Euphorbiaceae</taxon>
        <taxon>Crotonoideae</taxon>
        <taxon>Jatropheae</taxon>
        <taxon>Jatropha</taxon>
    </lineage>
</organism>
<dbReference type="Proteomes" id="UP000027138">
    <property type="component" value="Unassembled WGS sequence"/>
</dbReference>
<dbReference type="EMBL" id="KK914608">
    <property type="protein sequence ID" value="KDP31659.1"/>
    <property type="molecule type" value="Genomic_DNA"/>
</dbReference>
<evidence type="ECO:0000313" key="2">
    <source>
        <dbReference type="EMBL" id="KDP31659.1"/>
    </source>
</evidence>
<keyword evidence="3" id="KW-1185">Reference proteome</keyword>
<sequence length="118" mass="12993">MSLNPLCTMVQYPISKPLVKYGIKNAGAKSLSRSPYTRTTPIHQDRDNLQYLRTAFSMPCCLSTTTTRPALPTDWLPAELNAGPLEVEGSCNLSLGSPELSQSVEGEEKDAFNRAFKK</sequence>